<accession>A0A1G6Z828</accession>
<reference evidence="2" key="1">
    <citation type="submission" date="2016-10" db="EMBL/GenBank/DDBJ databases">
        <authorList>
            <person name="Varghese N."/>
            <person name="Submissions S."/>
        </authorList>
    </citation>
    <scope>NUCLEOTIDE SEQUENCE [LARGE SCALE GENOMIC DNA]</scope>
    <source>
        <strain evidence="2">DSM 25811 / CCM 8410 / LMG 26954 / E90</strain>
    </source>
</reference>
<dbReference type="STRING" id="1285928.SAMN04487894_11786"/>
<proteinExistence type="predicted"/>
<dbReference type="Proteomes" id="UP000198757">
    <property type="component" value="Unassembled WGS sequence"/>
</dbReference>
<protein>
    <submittedName>
        <fullName evidence="1">Uncharacterized protein</fullName>
    </submittedName>
</protein>
<evidence type="ECO:0000313" key="2">
    <source>
        <dbReference type="Proteomes" id="UP000198757"/>
    </source>
</evidence>
<sequence length="148" mass="16344">MTNGTNEHNSERRQAAETVAEIAPNRTLIAGLLTAAAPLKPVAVQGLQNLEMVFAQYQPAITVPMKSGDNGVIRETLHFTTLGDFAPDRLGRQSEVLRRLHFQATEYLKAARALRTDGSLKQTLRSEEERAALQETIKNMMALLGPYL</sequence>
<dbReference type="EMBL" id="FMZO01000017">
    <property type="protein sequence ID" value="SDD98622.1"/>
    <property type="molecule type" value="Genomic_DNA"/>
</dbReference>
<keyword evidence="2" id="KW-1185">Reference proteome</keyword>
<dbReference type="AlphaFoldDB" id="A0A1G6Z828"/>
<gene>
    <name evidence="1" type="ORF">SAMN04487894_11786</name>
</gene>
<evidence type="ECO:0000313" key="1">
    <source>
        <dbReference type="EMBL" id="SDD98622.1"/>
    </source>
</evidence>
<name>A0A1G6Z828_NIADE</name>
<organism evidence="1 2">
    <name type="scientific">Niabella drilacis (strain DSM 25811 / CCM 8410 / CCUG 62505 / LMG 26954 / E90)</name>
    <dbReference type="NCBI Taxonomy" id="1285928"/>
    <lineage>
        <taxon>Bacteria</taxon>
        <taxon>Pseudomonadati</taxon>
        <taxon>Bacteroidota</taxon>
        <taxon>Chitinophagia</taxon>
        <taxon>Chitinophagales</taxon>
        <taxon>Chitinophagaceae</taxon>
        <taxon>Niabella</taxon>
    </lineage>
</organism>